<dbReference type="AlphaFoldDB" id="A0AAU8HPB8"/>
<dbReference type="Gene3D" id="2.10.109.10">
    <property type="entry name" value="Umud Fragment, subunit A"/>
    <property type="match status" value="1"/>
</dbReference>
<accession>A0AAU8HPB8</accession>
<evidence type="ECO:0000256" key="1">
    <source>
        <dbReference type="ARBA" id="ARBA00000677"/>
    </source>
</evidence>
<evidence type="ECO:0000256" key="2">
    <source>
        <dbReference type="ARBA" id="ARBA00004401"/>
    </source>
</evidence>
<dbReference type="PRINTS" id="PR00727">
    <property type="entry name" value="LEADERPTASE"/>
</dbReference>
<dbReference type="PROSITE" id="PS00761">
    <property type="entry name" value="SPASE_I_3"/>
    <property type="match status" value="1"/>
</dbReference>
<dbReference type="PANTHER" id="PTHR43390">
    <property type="entry name" value="SIGNAL PEPTIDASE I"/>
    <property type="match status" value="1"/>
</dbReference>
<evidence type="ECO:0000259" key="8">
    <source>
        <dbReference type="Pfam" id="PF10502"/>
    </source>
</evidence>
<keyword evidence="7" id="KW-0645">Protease</keyword>
<evidence type="ECO:0000256" key="4">
    <source>
        <dbReference type="ARBA" id="ARBA00013208"/>
    </source>
</evidence>
<dbReference type="NCBIfam" id="TIGR02227">
    <property type="entry name" value="sigpep_I_bact"/>
    <property type="match status" value="1"/>
</dbReference>
<dbReference type="GO" id="GO:0005886">
    <property type="term" value="C:plasma membrane"/>
    <property type="evidence" value="ECO:0007669"/>
    <property type="project" value="UniProtKB-SubCell"/>
</dbReference>
<evidence type="ECO:0000256" key="5">
    <source>
        <dbReference type="ARBA" id="ARBA00022801"/>
    </source>
</evidence>
<dbReference type="RefSeq" id="WP_353892125.1">
    <property type="nucleotide sequence ID" value="NZ_CP159485.1"/>
</dbReference>
<protein>
    <recommendedName>
        <fullName evidence="4 7">Signal peptidase I</fullName>
        <ecNumber evidence="4 7">3.4.21.89</ecNumber>
    </recommendedName>
</protein>
<evidence type="ECO:0000256" key="3">
    <source>
        <dbReference type="ARBA" id="ARBA00009370"/>
    </source>
</evidence>
<dbReference type="GO" id="GO:0006465">
    <property type="term" value="P:signal peptide processing"/>
    <property type="evidence" value="ECO:0007669"/>
    <property type="project" value="InterPro"/>
</dbReference>
<dbReference type="Pfam" id="PF10502">
    <property type="entry name" value="Peptidase_S26"/>
    <property type="match status" value="1"/>
</dbReference>
<name>A0AAU8HPB8_9FIRM</name>
<feature type="active site" evidence="6">
    <location>
        <position position="36"/>
    </location>
</feature>
<feature type="transmembrane region" description="Helical" evidence="7">
    <location>
        <begin position="12"/>
        <end position="32"/>
    </location>
</feature>
<dbReference type="InterPro" id="IPR019758">
    <property type="entry name" value="Pept_S26A_signal_pept_1_CS"/>
</dbReference>
<comment type="subcellular location">
    <subcellularLocation>
        <location evidence="2">Cell membrane</location>
        <topology evidence="2">Single-pass type II membrane protein</topology>
    </subcellularLocation>
    <subcellularLocation>
        <location evidence="7">Membrane</location>
        <topology evidence="7">Single-pass type II membrane protein</topology>
    </subcellularLocation>
</comment>
<sequence length="174" mass="19955">MLNELKEWGKSIAVAIILALIIRGFFMESFIVDGRSMEPTFINQERVLVNKFIYNFRDPDFGDIVVFPYPVDEERVLIKRVIGTANDKIEIKNGALFINKEPVTEEYILQGYSGQNYGPVNVPEGMIFVLGDNRSNSVDSRNNEVGFISTDDVRGKTFLRYWPLSQLNYFAVKQ</sequence>
<comment type="similarity">
    <text evidence="3 7">Belongs to the peptidase S26 family.</text>
</comment>
<dbReference type="InterPro" id="IPR019533">
    <property type="entry name" value="Peptidase_S26"/>
</dbReference>
<dbReference type="SUPFAM" id="SSF51306">
    <property type="entry name" value="LexA/Signal peptidase"/>
    <property type="match status" value="1"/>
</dbReference>
<keyword evidence="5 7" id="KW-0378">Hydrolase</keyword>
<dbReference type="EMBL" id="CP159485">
    <property type="protein sequence ID" value="XCI27547.1"/>
    <property type="molecule type" value="Genomic_DNA"/>
</dbReference>
<proteinExistence type="inferred from homology"/>
<dbReference type="InterPro" id="IPR036286">
    <property type="entry name" value="LexA/Signal_pep-like_sf"/>
</dbReference>
<comment type="catalytic activity">
    <reaction evidence="1 7">
        <text>Cleavage of hydrophobic, N-terminal signal or leader sequences from secreted and periplasmic proteins.</text>
        <dbReference type="EC" id="3.4.21.89"/>
    </reaction>
</comment>
<keyword evidence="7" id="KW-0472">Membrane</keyword>
<evidence type="ECO:0000256" key="6">
    <source>
        <dbReference type="PIRSR" id="PIRSR600223-1"/>
    </source>
</evidence>
<dbReference type="EC" id="3.4.21.89" evidence="4 7"/>
<reference evidence="9" key="2">
    <citation type="submission" date="2024-06" db="EMBL/GenBank/DDBJ databases">
        <authorList>
            <person name="Petrova K.O."/>
            <person name="Toshchakov S.V."/>
            <person name="Boltjanskaja Y.V."/>
            <person name="Kevbrin V.V."/>
        </authorList>
    </citation>
    <scope>NUCLEOTIDE SEQUENCE</scope>
    <source>
        <strain evidence="9">Z-710</strain>
    </source>
</reference>
<evidence type="ECO:0000313" key="9">
    <source>
        <dbReference type="EMBL" id="XCI27547.1"/>
    </source>
</evidence>
<dbReference type="CDD" id="cd06530">
    <property type="entry name" value="S26_SPase_I"/>
    <property type="match status" value="1"/>
</dbReference>
<evidence type="ECO:0000256" key="7">
    <source>
        <dbReference type="RuleBase" id="RU362042"/>
    </source>
</evidence>
<dbReference type="GO" id="GO:0004252">
    <property type="term" value="F:serine-type endopeptidase activity"/>
    <property type="evidence" value="ECO:0007669"/>
    <property type="project" value="InterPro"/>
</dbReference>
<feature type="active site" evidence="6">
    <location>
        <position position="79"/>
    </location>
</feature>
<dbReference type="InterPro" id="IPR000223">
    <property type="entry name" value="Pept_S26A_signal_pept_1"/>
</dbReference>
<organism evidence="9">
    <name type="scientific">Proteinivorax hydrogeniformans</name>
    <dbReference type="NCBI Taxonomy" id="1826727"/>
    <lineage>
        <taxon>Bacteria</taxon>
        <taxon>Bacillati</taxon>
        <taxon>Bacillota</taxon>
        <taxon>Clostridia</taxon>
        <taxon>Eubacteriales</taxon>
        <taxon>Proteinivoracaceae</taxon>
        <taxon>Proteinivorax</taxon>
    </lineage>
</organism>
<reference evidence="9" key="1">
    <citation type="journal article" date="2018" name="Antonie Van Leeuwenhoek">
        <title>Proteinivorax hydrogeniformans sp. nov., an anaerobic, haloalkaliphilic bacterium fermenting proteinaceous compounds with high hydrogen production.</title>
        <authorList>
            <person name="Boltyanskaya Y."/>
            <person name="Detkova E."/>
            <person name="Pimenov N."/>
            <person name="Kevbrin V."/>
        </authorList>
    </citation>
    <scope>NUCLEOTIDE SEQUENCE</scope>
    <source>
        <strain evidence="9">Z-710</strain>
    </source>
</reference>
<feature type="domain" description="Peptidase S26" evidence="8">
    <location>
        <begin position="6"/>
        <end position="162"/>
    </location>
</feature>
<dbReference type="GO" id="GO:0009003">
    <property type="term" value="F:signal peptidase activity"/>
    <property type="evidence" value="ECO:0007669"/>
    <property type="project" value="UniProtKB-EC"/>
</dbReference>
<gene>
    <name evidence="9" type="primary">lepB</name>
    <name evidence="9" type="ORF">PRVXH_001450</name>
</gene>
<dbReference type="PANTHER" id="PTHR43390:SF1">
    <property type="entry name" value="CHLOROPLAST PROCESSING PEPTIDASE"/>
    <property type="match status" value="1"/>
</dbReference>
<keyword evidence="7" id="KW-0812">Transmembrane</keyword>
<keyword evidence="7" id="KW-1133">Transmembrane helix</keyword>